<reference evidence="2 3" key="1">
    <citation type="submission" date="2020-08" db="EMBL/GenBank/DDBJ databases">
        <title>Functional genomics of gut bacteria from endangered species of beetles.</title>
        <authorList>
            <person name="Carlos-Shanley C."/>
        </authorList>
    </citation>
    <scope>NUCLEOTIDE SEQUENCE [LARGE SCALE GENOMIC DNA]</scope>
    <source>
        <strain evidence="2 3">S00245</strain>
    </source>
</reference>
<dbReference type="Proteomes" id="UP000555448">
    <property type="component" value="Unassembled WGS sequence"/>
</dbReference>
<proteinExistence type="predicted"/>
<keyword evidence="1" id="KW-0472">Membrane</keyword>
<keyword evidence="1" id="KW-0812">Transmembrane</keyword>
<accession>A0A7W7K9V0</accession>
<keyword evidence="1" id="KW-1133">Transmembrane helix</keyword>
<comment type="caution">
    <text evidence="2">The sequence shown here is derived from an EMBL/GenBank/DDBJ whole genome shotgun (WGS) entry which is preliminary data.</text>
</comment>
<evidence type="ECO:0000256" key="1">
    <source>
        <dbReference type="SAM" id="Phobius"/>
    </source>
</evidence>
<keyword evidence="3" id="KW-1185">Reference proteome</keyword>
<gene>
    <name evidence="2" type="ORF">HNO88_001572</name>
</gene>
<evidence type="ECO:0000313" key="2">
    <source>
        <dbReference type="EMBL" id="MBB4858253.1"/>
    </source>
</evidence>
<dbReference type="RefSeq" id="WP_184243764.1">
    <property type="nucleotide sequence ID" value="NZ_JACHLR010000005.1"/>
</dbReference>
<dbReference type="EMBL" id="JACHLR010000005">
    <property type="protein sequence ID" value="MBB4858253.1"/>
    <property type="molecule type" value="Genomic_DNA"/>
</dbReference>
<dbReference type="AlphaFoldDB" id="A0A7W7K9V0"/>
<feature type="transmembrane region" description="Helical" evidence="1">
    <location>
        <begin position="69"/>
        <end position="89"/>
    </location>
</feature>
<organism evidence="2 3">
    <name type="scientific">Novosphingobium chloroacetimidivorans</name>
    <dbReference type="NCBI Taxonomy" id="1428314"/>
    <lineage>
        <taxon>Bacteria</taxon>
        <taxon>Pseudomonadati</taxon>
        <taxon>Pseudomonadota</taxon>
        <taxon>Alphaproteobacteria</taxon>
        <taxon>Sphingomonadales</taxon>
        <taxon>Sphingomonadaceae</taxon>
        <taxon>Novosphingobium</taxon>
    </lineage>
</organism>
<name>A0A7W7K9V0_9SPHN</name>
<protein>
    <submittedName>
        <fullName evidence="2">Uncharacterized protein</fullName>
    </submittedName>
</protein>
<sequence>MKLSYLASAAATAGAGIIAPSAPGLSGEFLKAAGVTIPMPVLAMGLCFSSAAGFIAMSFSPPEYRMDKWATLFAALLMGLLTAILHPHIPYVKDLPVQAAMMIAGLGSKKGVDRVRDLDFSLPWSKKST</sequence>
<evidence type="ECO:0000313" key="3">
    <source>
        <dbReference type="Proteomes" id="UP000555448"/>
    </source>
</evidence>
<feature type="transmembrane region" description="Helical" evidence="1">
    <location>
        <begin position="37"/>
        <end position="57"/>
    </location>
</feature>